<keyword evidence="5" id="KW-0808">Transferase</keyword>
<dbReference type="CDD" id="cd03880">
    <property type="entry name" value="M28_QC_like"/>
    <property type="match status" value="1"/>
</dbReference>
<comment type="catalytic activity">
    <reaction evidence="1">
        <text>N-terminal L-glutaminyl-[peptide] = N-terminal 5-oxo-L-prolyl-[peptide] + NH4(+)</text>
        <dbReference type="Rhea" id="RHEA:23652"/>
        <dbReference type="Rhea" id="RHEA-COMP:11736"/>
        <dbReference type="Rhea" id="RHEA-COMP:11846"/>
        <dbReference type="ChEBI" id="CHEBI:28938"/>
        <dbReference type="ChEBI" id="CHEBI:64722"/>
        <dbReference type="ChEBI" id="CHEBI:87215"/>
        <dbReference type="EC" id="2.3.2.5"/>
    </reaction>
</comment>
<evidence type="ECO:0000313" key="14">
    <source>
        <dbReference type="Proteomes" id="UP000193944"/>
    </source>
</evidence>
<evidence type="ECO:0000256" key="1">
    <source>
        <dbReference type="ARBA" id="ARBA00000001"/>
    </source>
</evidence>
<organism evidence="13 14">
    <name type="scientific">Anaeromyces robustus</name>
    <dbReference type="NCBI Taxonomy" id="1754192"/>
    <lineage>
        <taxon>Eukaryota</taxon>
        <taxon>Fungi</taxon>
        <taxon>Fungi incertae sedis</taxon>
        <taxon>Chytridiomycota</taxon>
        <taxon>Chytridiomycota incertae sedis</taxon>
        <taxon>Neocallimastigomycetes</taxon>
        <taxon>Neocallimastigales</taxon>
        <taxon>Neocallimastigaceae</taxon>
        <taxon>Anaeromyces</taxon>
    </lineage>
</organism>
<keyword evidence="10" id="KW-0645">Protease</keyword>
<evidence type="ECO:0000256" key="9">
    <source>
        <dbReference type="ARBA" id="ARBA00023315"/>
    </source>
</evidence>
<proteinExistence type="inferred from homology"/>
<dbReference type="GO" id="GO:0008233">
    <property type="term" value="F:peptidase activity"/>
    <property type="evidence" value="ECO:0007669"/>
    <property type="project" value="UniProtKB-KW"/>
</dbReference>
<keyword evidence="7 10" id="KW-0862">Zinc</keyword>
<evidence type="ECO:0000256" key="6">
    <source>
        <dbReference type="ARBA" id="ARBA00022723"/>
    </source>
</evidence>
<feature type="transmembrane region" description="Helical" evidence="11">
    <location>
        <begin position="55"/>
        <end position="79"/>
    </location>
</feature>
<dbReference type="STRING" id="1754192.A0A1Y1XHP9"/>
<dbReference type="GO" id="GO:0005576">
    <property type="term" value="C:extracellular region"/>
    <property type="evidence" value="ECO:0007669"/>
    <property type="project" value="UniProtKB-SubCell"/>
</dbReference>
<reference evidence="13 14" key="2">
    <citation type="submission" date="2016-08" db="EMBL/GenBank/DDBJ databases">
        <title>Pervasive Adenine N6-methylation of Active Genes in Fungi.</title>
        <authorList>
            <consortium name="DOE Joint Genome Institute"/>
            <person name="Mondo S.J."/>
            <person name="Dannebaum R.O."/>
            <person name="Kuo R.C."/>
            <person name="Labutti K."/>
            <person name="Haridas S."/>
            <person name="Kuo A."/>
            <person name="Salamov A."/>
            <person name="Ahrendt S.R."/>
            <person name="Lipzen A."/>
            <person name="Sullivan W."/>
            <person name="Andreopoulos W.B."/>
            <person name="Clum A."/>
            <person name="Lindquist E."/>
            <person name="Daum C."/>
            <person name="Ramamoorthy G.K."/>
            <person name="Gryganskyi A."/>
            <person name="Culley D."/>
            <person name="Magnuson J.K."/>
            <person name="James T.Y."/>
            <person name="O'Malley M.A."/>
            <person name="Stajich J.E."/>
            <person name="Spatafora J.W."/>
            <person name="Visel A."/>
            <person name="Grigoriev I.V."/>
        </authorList>
    </citation>
    <scope>NUCLEOTIDE SEQUENCE [LARGE SCALE GENOMIC DNA]</scope>
    <source>
        <strain evidence="13 14">S4</strain>
    </source>
</reference>
<evidence type="ECO:0000256" key="10">
    <source>
        <dbReference type="RuleBase" id="RU361240"/>
    </source>
</evidence>
<evidence type="ECO:0000256" key="4">
    <source>
        <dbReference type="ARBA" id="ARBA00022525"/>
    </source>
</evidence>
<evidence type="ECO:0000259" key="12">
    <source>
        <dbReference type="Pfam" id="PF04389"/>
    </source>
</evidence>
<accession>A0A1Y1XHP9</accession>
<keyword evidence="11" id="KW-0472">Membrane</keyword>
<dbReference type="AlphaFoldDB" id="A0A1Y1XHP9"/>
<reference evidence="13 14" key="1">
    <citation type="submission" date="2016-08" db="EMBL/GenBank/DDBJ databases">
        <title>A Parts List for Fungal Cellulosomes Revealed by Comparative Genomics.</title>
        <authorList>
            <consortium name="DOE Joint Genome Institute"/>
            <person name="Haitjema C.H."/>
            <person name="Gilmore S.P."/>
            <person name="Henske J.K."/>
            <person name="Solomon K.V."/>
            <person name="De Groot R."/>
            <person name="Kuo A."/>
            <person name="Mondo S.J."/>
            <person name="Salamov A.A."/>
            <person name="Labutti K."/>
            <person name="Zhao Z."/>
            <person name="Chiniquy J."/>
            <person name="Barry K."/>
            <person name="Brewer H.M."/>
            <person name="Purvine S.O."/>
            <person name="Wright A.T."/>
            <person name="Boxma B."/>
            <person name="Van Alen T."/>
            <person name="Hackstein J.H."/>
            <person name="Baker S.E."/>
            <person name="Grigoriev I.V."/>
            <person name="O'Malley M.A."/>
        </authorList>
    </citation>
    <scope>NUCLEOTIDE SEQUENCE [LARGE SCALE GENOMIC DNA]</scope>
    <source>
        <strain evidence="13 14">S4</strain>
    </source>
</reference>
<dbReference type="SUPFAM" id="SSF53187">
    <property type="entry name" value="Zn-dependent exopeptidases"/>
    <property type="match status" value="1"/>
</dbReference>
<keyword evidence="10" id="KW-0378">Hydrolase</keyword>
<dbReference type="OrthoDB" id="3907302at2759"/>
<dbReference type="Pfam" id="PF04389">
    <property type="entry name" value="Peptidase_M28"/>
    <property type="match status" value="1"/>
</dbReference>
<keyword evidence="8" id="KW-1015">Disulfide bond</keyword>
<keyword evidence="4" id="KW-0964">Secreted</keyword>
<name>A0A1Y1XHP9_9FUNG</name>
<dbReference type="PANTHER" id="PTHR12283">
    <property type="entry name" value="GLUTAMINYL-PEPTIDE CYCLOTRANSFERASE"/>
    <property type="match status" value="1"/>
</dbReference>
<dbReference type="InterPro" id="IPR007484">
    <property type="entry name" value="Peptidase_M28"/>
</dbReference>
<comment type="caution">
    <text evidence="13">The sequence shown here is derived from an EMBL/GenBank/DDBJ whole genome shotgun (WGS) entry which is preliminary data.</text>
</comment>
<protein>
    <recommendedName>
        <fullName evidence="10">Peptide hydrolase</fullName>
        <ecNumber evidence="10">3.4.-.-</ecNumber>
    </recommendedName>
</protein>
<dbReference type="EC" id="3.4.-.-" evidence="10"/>
<evidence type="ECO:0000256" key="8">
    <source>
        <dbReference type="ARBA" id="ARBA00023157"/>
    </source>
</evidence>
<evidence type="ECO:0000256" key="11">
    <source>
        <dbReference type="SAM" id="Phobius"/>
    </source>
</evidence>
<dbReference type="GO" id="GO:0006508">
    <property type="term" value="P:proteolysis"/>
    <property type="evidence" value="ECO:0007669"/>
    <property type="project" value="UniProtKB-KW"/>
</dbReference>
<dbReference type="Proteomes" id="UP000193944">
    <property type="component" value="Unassembled WGS sequence"/>
</dbReference>
<evidence type="ECO:0000256" key="7">
    <source>
        <dbReference type="ARBA" id="ARBA00022833"/>
    </source>
</evidence>
<dbReference type="GO" id="GO:0008270">
    <property type="term" value="F:zinc ion binding"/>
    <property type="evidence" value="ECO:0007669"/>
    <property type="project" value="TreeGrafter"/>
</dbReference>
<keyword evidence="11" id="KW-1133">Transmembrane helix</keyword>
<keyword evidence="9" id="KW-0012">Acyltransferase</keyword>
<evidence type="ECO:0000256" key="5">
    <source>
        <dbReference type="ARBA" id="ARBA00022679"/>
    </source>
</evidence>
<feature type="domain" description="Peptidase M28" evidence="12">
    <location>
        <begin position="169"/>
        <end position="402"/>
    </location>
</feature>
<keyword evidence="11" id="KW-0812">Transmembrane</keyword>
<dbReference type="PANTHER" id="PTHR12283:SF6">
    <property type="entry name" value="GLUTAMINYL-PEPTIDE CYCLOTRANSFERASE-RELATED"/>
    <property type="match status" value="1"/>
</dbReference>
<keyword evidence="14" id="KW-1185">Reference proteome</keyword>
<dbReference type="GO" id="GO:0016603">
    <property type="term" value="F:glutaminyl-peptide cyclotransferase activity"/>
    <property type="evidence" value="ECO:0007669"/>
    <property type="project" value="UniProtKB-EC"/>
</dbReference>
<comment type="similarity">
    <text evidence="3">Belongs to the glutaminyl-peptide cyclotransferase family.</text>
</comment>
<comment type="similarity">
    <text evidence="10">Belongs to the peptidase M28 family.</text>
</comment>
<dbReference type="Gene3D" id="3.40.630.10">
    <property type="entry name" value="Zn peptidases"/>
    <property type="match status" value="1"/>
</dbReference>
<dbReference type="EMBL" id="MCFG01000038">
    <property type="protein sequence ID" value="ORX85267.1"/>
    <property type="molecule type" value="Genomic_DNA"/>
</dbReference>
<evidence type="ECO:0000313" key="13">
    <source>
        <dbReference type="EMBL" id="ORX85267.1"/>
    </source>
</evidence>
<evidence type="ECO:0000256" key="3">
    <source>
        <dbReference type="ARBA" id="ARBA00006014"/>
    </source>
</evidence>
<dbReference type="InterPro" id="IPR037457">
    <property type="entry name" value="M28_QC"/>
</dbReference>
<evidence type="ECO:0000256" key="2">
    <source>
        <dbReference type="ARBA" id="ARBA00004613"/>
    </source>
</evidence>
<keyword evidence="6 10" id="KW-0479">Metal-binding</keyword>
<sequence>MNDSIPLVNIKNYKRNRAGEAEERLLRDEGSSSNIRYMERNRGNFKNSTGFLKKIFYGISFSILGIGSVFLLMVVIRLLGFGGGTGEMSIENYVDVVGRYSKNSNLNIKNGDLLTPLLVERVVGSENHKKVQEFIVNHFTGLQWEMEKDTFEDNTPLGLKTFTNYIFTKNPVAEKRIVLAAHYDSKYFENGGFIGATDSAVPCAILMDIAENLNFALENQQKRIESKEGKEALRKSTTIQMIFFDGEEAFQDWTNTDSIYGAKHLANKWEYETLNSSTTITKLQSIDVFVLLDLLGAAKPTFTNYYKSSEKYFNSLAEVETILNKQNMLSTSSVSKYNSYFMKSEGLVSTTKLFIDDDHKPFLRKNVPILHLIPYPFPDVWHKLDDNADALDQDTIKDLAIILKLFIVKQLQLNMY</sequence>
<gene>
    <name evidence="13" type="ORF">BCR32DRAFT_325538</name>
</gene>
<comment type="subcellular location">
    <subcellularLocation>
        <location evidence="2">Secreted</location>
    </subcellularLocation>
</comment>
<dbReference type="InterPro" id="IPR040234">
    <property type="entry name" value="QC/QCL"/>
</dbReference>
<dbReference type="FunFam" id="3.40.630.10:FF:000029">
    <property type="entry name" value="Glutaminyl-peptide cyclotransferase"/>
    <property type="match status" value="1"/>
</dbReference>